<feature type="compositionally biased region" description="Basic and acidic residues" evidence="1">
    <location>
        <begin position="19"/>
        <end position="40"/>
    </location>
</feature>
<dbReference type="Proteomes" id="UP000429607">
    <property type="component" value="Unassembled WGS sequence"/>
</dbReference>
<evidence type="ECO:0000313" key="3">
    <source>
        <dbReference type="Proteomes" id="UP000429607"/>
    </source>
</evidence>
<proteinExistence type="predicted"/>
<accession>A0A6A3P0A7</accession>
<evidence type="ECO:0000313" key="2">
    <source>
        <dbReference type="EMBL" id="KAE9051322.1"/>
    </source>
</evidence>
<evidence type="ECO:0000256" key="1">
    <source>
        <dbReference type="SAM" id="MobiDB-lite"/>
    </source>
</evidence>
<reference evidence="2 3" key="1">
    <citation type="submission" date="2018-09" db="EMBL/GenBank/DDBJ databases">
        <title>Genomic investigation of the strawberry pathogen Phytophthora fragariae indicates pathogenicity is determined by transcriptional variation in three key races.</title>
        <authorList>
            <person name="Adams T.M."/>
            <person name="Armitage A.D."/>
            <person name="Sobczyk M.K."/>
            <person name="Bates H.J."/>
            <person name="Dunwell J.M."/>
            <person name="Nellist C.F."/>
            <person name="Harrison R.J."/>
        </authorList>
    </citation>
    <scope>NUCLEOTIDE SEQUENCE [LARGE SCALE GENOMIC DNA]</scope>
    <source>
        <strain evidence="2 3">SCRP249</strain>
    </source>
</reference>
<name>A0A6A3P0A7_9STRA</name>
<feature type="region of interest" description="Disordered" evidence="1">
    <location>
        <begin position="164"/>
        <end position="207"/>
    </location>
</feature>
<feature type="compositionally biased region" description="Basic and acidic residues" evidence="1">
    <location>
        <begin position="1"/>
        <end position="11"/>
    </location>
</feature>
<protein>
    <submittedName>
        <fullName evidence="2">Uncharacterized protein</fullName>
    </submittedName>
</protein>
<feature type="compositionally biased region" description="Low complexity" evidence="1">
    <location>
        <begin position="41"/>
        <end position="53"/>
    </location>
</feature>
<dbReference type="EMBL" id="QXFV01000048">
    <property type="protein sequence ID" value="KAE9051322.1"/>
    <property type="molecule type" value="Genomic_DNA"/>
</dbReference>
<feature type="compositionally biased region" description="Basic and acidic residues" evidence="1">
    <location>
        <begin position="177"/>
        <end position="202"/>
    </location>
</feature>
<sequence length="264" mass="28828">METGCEERPALRNETTTDEPPRGMVLRDETTTDEPPRGEKTTATTCDARTTAAEEGARPEETTEPLPAIVLPDEIVYEDFGLGRRAGVTKDLEGRTGSPASLESPLREESCTADAGGVSQIKTNPIGMDALVSVPEPVQPREELQEGATELALRTLDEDAALVHKERVVTVTEDTQGEERETSPDQTPNEREKAAADEKDGIGARPRRAIVITSAELDALEAGLPPPAAVEKEEYDKELEERLFPLDEVELKKKMVKNAEKRNT</sequence>
<organism evidence="2 3">
    <name type="scientific">Phytophthora rubi</name>
    <dbReference type="NCBI Taxonomy" id="129364"/>
    <lineage>
        <taxon>Eukaryota</taxon>
        <taxon>Sar</taxon>
        <taxon>Stramenopiles</taxon>
        <taxon>Oomycota</taxon>
        <taxon>Peronosporomycetes</taxon>
        <taxon>Peronosporales</taxon>
        <taxon>Peronosporaceae</taxon>
        <taxon>Phytophthora</taxon>
    </lineage>
</organism>
<dbReference type="AlphaFoldDB" id="A0A6A3P0A7"/>
<comment type="caution">
    <text evidence="2">The sequence shown here is derived from an EMBL/GenBank/DDBJ whole genome shotgun (WGS) entry which is preliminary data.</text>
</comment>
<feature type="region of interest" description="Disordered" evidence="1">
    <location>
        <begin position="89"/>
        <end position="122"/>
    </location>
</feature>
<feature type="region of interest" description="Disordered" evidence="1">
    <location>
        <begin position="1"/>
        <end position="67"/>
    </location>
</feature>
<gene>
    <name evidence="2" type="ORF">PR001_g1556</name>
</gene>